<name>A0A923S9B2_9BURK</name>
<evidence type="ECO:0000313" key="5">
    <source>
        <dbReference type="Proteomes" id="UP000608513"/>
    </source>
</evidence>
<dbReference type="GO" id="GO:0016829">
    <property type="term" value="F:lyase activity"/>
    <property type="evidence" value="ECO:0007669"/>
    <property type="project" value="InterPro"/>
</dbReference>
<proteinExistence type="inferred from homology"/>
<feature type="domain" description="MmgE/PrpD C-terminal" evidence="3">
    <location>
        <begin position="268"/>
        <end position="422"/>
    </location>
</feature>
<dbReference type="InterPro" id="IPR042188">
    <property type="entry name" value="MmgE/PrpD_sf_2"/>
</dbReference>
<gene>
    <name evidence="4" type="ORF">H8N03_00905</name>
</gene>
<accession>A0A923S9B2</accession>
<comment type="caution">
    <text evidence="4">The sequence shown here is derived from an EMBL/GenBank/DDBJ whole genome shotgun (WGS) entry which is preliminary data.</text>
</comment>
<dbReference type="Gene3D" id="3.30.1330.120">
    <property type="entry name" value="2-methylcitrate dehydratase PrpD"/>
    <property type="match status" value="1"/>
</dbReference>
<dbReference type="AlphaFoldDB" id="A0A923S9B2"/>
<dbReference type="InterPro" id="IPR005656">
    <property type="entry name" value="MmgE_PrpD"/>
</dbReference>
<evidence type="ECO:0000259" key="2">
    <source>
        <dbReference type="Pfam" id="PF03972"/>
    </source>
</evidence>
<dbReference type="SUPFAM" id="SSF103378">
    <property type="entry name" value="2-methylcitrate dehydratase PrpD"/>
    <property type="match status" value="1"/>
</dbReference>
<feature type="domain" description="MmgE/PrpD N-terminal" evidence="2">
    <location>
        <begin position="7"/>
        <end position="240"/>
    </location>
</feature>
<evidence type="ECO:0000256" key="1">
    <source>
        <dbReference type="ARBA" id="ARBA00006174"/>
    </source>
</evidence>
<dbReference type="InterPro" id="IPR045336">
    <property type="entry name" value="MmgE_PrpD_N"/>
</dbReference>
<keyword evidence="5" id="KW-1185">Reference proteome</keyword>
<dbReference type="Proteomes" id="UP000608513">
    <property type="component" value="Unassembled WGS sequence"/>
</dbReference>
<reference evidence="4" key="1">
    <citation type="submission" date="2020-08" db="EMBL/GenBank/DDBJ databases">
        <title>Ramlibacter sp. USB13 16S ribosomal RNA gene genome sequencing and assembly.</title>
        <authorList>
            <person name="Kang M."/>
        </authorList>
    </citation>
    <scope>NUCLEOTIDE SEQUENCE</scope>
    <source>
        <strain evidence="4">USB13</strain>
    </source>
</reference>
<protein>
    <submittedName>
        <fullName evidence="4">MmgE/PrpD family protein</fullName>
    </submittedName>
</protein>
<dbReference type="EMBL" id="JACORT010000001">
    <property type="protein sequence ID" value="MBC5781480.1"/>
    <property type="molecule type" value="Genomic_DNA"/>
</dbReference>
<dbReference type="Pfam" id="PF19305">
    <property type="entry name" value="MmgE_PrpD_C"/>
    <property type="match status" value="1"/>
</dbReference>
<dbReference type="InterPro" id="IPR036148">
    <property type="entry name" value="MmgE/PrpD_sf"/>
</dbReference>
<dbReference type="RefSeq" id="WP_187074236.1">
    <property type="nucleotide sequence ID" value="NZ_JACORT010000001.1"/>
</dbReference>
<dbReference type="PANTHER" id="PTHR16943:SF8">
    <property type="entry name" value="2-METHYLCITRATE DEHYDRATASE"/>
    <property type="match status" value="1"/>
</dbReference>
<comment type="similarity">
    <text evidence="1">Belongs to the PrpD family.</text>
</comment>
<sequence>MAGLTAQIAEFVAGPAPALSPEVLRTVRTGFVDTVGVMLAGAGEPVTGVVRGFVQAARSPLHDASVLLGAERASARDAALVNATAAHALDYDDVGLMGHPSVVLVPALLAEGERLHAGGLALMQAYVKGYEVWGELIARDQDRHHGKGWHPTAVFGVVAVAAAVAALRGLPAAQAQHAIGIAGSLASGLIANFGTMTKPFHAGQAAAHGIDAVNLAQAGMTAAPDAIEHHAGFLAALSPAGRVDRSPCERPLRELSRVATLGLTVKKYPMCFATHRVIDGVLDLAREHALDPQRVREVRAAIGVTQDSMLRNHDPRTGLEAKFSLEFAVAAGLAVRKVGLAELQDAFVRRADVQALMRKVRITTVDTVCPHEPTLSLSDRVVVEMDDGRVFDSGDIEETRGGLARPLLPGELESKFMDCTAASGVDGATLYGRLQRLETLDDVARLAAASAH</sequence>
<dbReference type="InterPro" id="IPR042183">
    <property type="entry name" value="MmgE/PrpD_sf_1"/>
</dbReference>
<evidence type="ECO:0000259" key="3">
    <source>
        <dbReference type="Pfam" id="PF19305"/>
    </source>
</evidence>
<dbReference type="Pfam" id="PF03972">
    <property type="entry name" value="MmgE_PrpD_N"/>
    <property type="match status" value="1"/>
</dbReference>
<dbReference type="InterPro" id="IPR045337">
    <property type="entry name" value="MmgE_PrpD_C"/>
</dbReference>
<evidence type="ECO:0000313" key="4">
    <source>
        <dbReference type="EMBL" id="MBC5781480.1"/>
    </source>
</evidence>
<organism evidence="4 5">
    <name type="scientific">Ramlibacter cellulosilyticus</name>
    <dbReference type="NCBI Taxonomy" id="2764187"/>
    <lineage>
        <taxon>Bacteria</taxon>
        <taxon>Pseudomonadati</taxon>
        <taxon>Pseudomonadota</taxon>
        <taxon>Betaproteobacteria</taxon>
        <taxon>Burkholderiales</taxon>
        <taxon>Comamonadaceae</taxon>
        <taxon>Ramlibacter</taxon>
    </lineage>
</organism>
<dbReference type="PANTHER" id="PTHR16943">
    <property type="entry name" value="2-METHYLCITRATE DEHYDRATASE-RELATED"/>
    <property type="match status" value="1"/>
</dbReference>
<dbReference type="Gene3D" id="1.10.4100.10">
    <property type="entry name" value="2-methylcitrate dehydratase PrpD"/>
    <property type="match status" value="1"/>
</dbReference>